<dbReference type="EMBL" id="CAWUHC010000097">
    <property type="protein sequence ID" value="CAK7231733.1"/>
    <property type="molecule type" value="Genomic_DNA"/>
</dbReference>
<feature type="compositionally biased region" description="Basic residues" evidence="1">
    <location>
        <begin position="169"/>
        <end position="180"/>
    </location>
</feature>
<organism evidence="3 4">
    <name type="scientific">Sporothrix bragantina</name>
    <dbReference type="NCBI Taxonomy" id="671064"/>
    <lineage>
        <taxon>Eukaryota</taxon>
        <taxon>Fungi</taxon>
        <taxon>Dikarya</taxon>
        <taxon>Ascomycota</taxon>
        <taxon>Pezizomycotina</taxon>
        <taxon>Sordariomycetes</taxon>
        <taxon>Sordariomycetidae</taxon>
        <taxon>Ophiostomatales</taxon>
        <taxon>Ophiostomataceae</taxon>
        <taxon>Sporothrix</taxon>
    </lineage>
</organism>
<reference evidence="3 4" key="1">
    <citation type="submission" date="2024-01" db="EMBL/GenBank/DDBJ databases">
        <authorList>
            <person name="Allen C."/>
            <person name="Tagirdzhanova G."/>
        </authorList>
    </citation>
    <scope>NUCLEOTIDE SEQUENCE [LARGE SCALE GENOMIC DNA]</scope>
</reference>
<name>A0ABP0CI12_9PEZI</name>
<evidence type="ECO:0000259" key="2">
    <source>
        <dbReference type="Pfam" id="PF10056"/>
    </source>
</evidence>
<evidence type="ECO:0000256" key="1">
    <source>
        <dbReference type="SAM" id="MobiDB-lite"/>
    </source>
</evidence>
<dbReference type="PANTHER" id="PTHR38113:SF2">
    <property type="entry name" value="DUF2293 DOMAIN-CONTAINING PROTEIN"/>
    <property type="match status" value="1"/>
</dbReference>
<dbReference type="Pfam" id="PF10056">
    <property type="entry name" value="DUF2293"/>
    <property type="match status" value="1"/>
</dbReference>
<evidence type="ECO:0000313" key="3">
    <source>
        <dbReference type="EMBL" id="CAK7231733.1"/>
    </source>
</evidence>
<dbReference type="Proteomes" id="UP001642406">
    <property type="component" value="Unassembled WGS sequence"/>
</dbReference>
<proteinExistence type="predicted"/>
<feature type="compositionally biased region" description="Basic residues" evidence="1">
    <location>
        <begin position="221"/>
        <end position="235"/>
    </location>
</feature>
<accession>A0ABP0CI12</accession>
<evidence type="ECO:0000313" key="4">
    <source>
        <dbReference type="Proteomes" id="UP001642406"/>
    </source>
</evidence>
<feature type="region of interest" description="Disordered" evidence="1">
    <location>
        <begin position="161"/>
        <end position="187"/>
    </location>
</feature>
<dbReference type="InterPro" id="IPR018744">
    <property type="entry name" value="DUF2293"/>
</dbReference>
<gene>
    <name evidence="3" type="ORF">SBRCBS47491_008031</name>
</gene>
<comment type="caution">
    <text evidence="3">The sequence shown here is derived from an EMBL/GenBank/DDBJ whole genome shotgun (WGS) entry which is preliminary data.</text>
</comment>
<feature type="domain" description="DUF2293" evidence="2">
    <location>
        <begin position="99"/>
        <end position="164"/>
    </location>
</feature>
<dbReference type="PANTHER" id="PTHR38113">
    <property type="match status" value="1"/>
</dbReference>
<feature type="region of interest" description="Disordered" evidence="1">
    <location>
        <begin position="214"/>
        <end position="310"/>
    </location>
</feature>
<keyword evidence="4" id="KW-1185">Reference proteome</keyword>
<sequence length="310" mass="34802">MAKDEQIVLPTTPMPRGYTFVRKGNVYITAHCRRATHAEGRVVYVVVRNLSQDKTILGLRCPQHIVTAVRAAEQATRTSRHAATDKRDTAQAKTFRAALLARYPAVPADTVPRIVQHAMQKHSGRVARTGTLDLAARVRLAVRAHIRHCWTDYEALLRERRSKETSKTKTGKGKTRRRKNGGKENERLRAEVRALTVERVDAIEREWAGGLPIQEEAKTTKEKRKHGQTKLKKKAAQTTRVRSTAETRPTRRQPAVAGSKKETAIVIDSDDDGEDDHGGDVDVEDEDDSDYDNDSYSDDGIDEDSDSDWT</sequence>
<feature type="compositionally biased region" description="Acidic residues" evidence="1">
    <location>
        <begin position="268"/>
        <end position="310"/>
    </location>
</feature>
<protein>
    <recommendedName>
        <fullName evidence="2">DUF2293 domain-containing protein</fullName>
    </recommendedName>
</protein>